<proteinExistence type="predicted"/>
<organism evidence="2 3">
    <name type="scientific">Kineothrix sedimenti</name>
    <dbReference type="NCBI Taxonomy" id="3123317"/>
    <lineage>
        <taxon>Bacteria</taxon>
        <taxon>Bacillati</taxon>
        <taxon>Bacillota</taxon>
        <taxon>Clostridia</taxon>
        <taxon>Lachnospirales</taxon>
        <taxon>Lachnospiraceae</taxon>
        <taxon>Kineothrix</taxon>
    </lineage>
</organism>
<feature type="transmembrane region" description="Helical" evidence="1">
    <location>
        <begin position="12"/>
        <end position="32"/>
    </location>
</feature>
<dbReference type="Proteomes" id="UP001451571">
    <property type="component" value="Chromosome"/>
</dbReference>
<feature type="transmembrane region" description="Helical" evidence="1">
    <location>
        <begin position="148"/>
        <end position="169"/>
    </location>
</feature>
<dbReference type="RefSeq" id="WP_342756860.1">
    <property type="nucleotide sequence ID" value="NZ_CP146256.1"/>
</dbReference>
<evidence type="ECO:0000313" key="2">
    <source>
        <dbReference type="EMBL" id="XAH73253.1"/>
    </source>
</evidence>
<keyword evidence="1" id="KW-0472">Membrane</keyword>
<feature type="transmembrane region" description="Helical" evidence="1">
    <location>
        <begin position="38"/>
        <end position="56"/>
    </location>
</feature>
<feature type="transmembrane region" description="Helical" evidence="1">
    <location>
        <begin position="77"/>
        <end position="98"/>
    </location>
</feature>
<protein>
    <submittedName>
        <fullName evidence="2">ABC-2 transporter permease</fullName>
    </submittedName>
</protein>
<evidence type="ECO:0000313" key="3">
    <source>
        <dbReference type="Proteomes" id="UP001451571"/>
    </source>
</evidence>
<dbReference type="PANTHER" id="PTHR41309:SF2">
    <property type="entry name" value="MEMBRANE PROTEIN"/>
    <property type="match status" value="1"/>
</dbReference>
<sequence>MKGLLLKDFYMIWKQAKIMLILVIAYIIIGVISDNSFWTVFAVIFMAMLPITALGLDERSNWTNYAAMLPFSRQDIVISKYVFGLAGVGLTVILYTVLTTVTSIVKREDIQIDPVLRMIIPLLSISFIFIGTNLPIMFKVGVEKGRLWYMLSLMVIMGGSTFVISLLNGEIGLSTVLGFLQIDTQMDQLTQSTVILALCTILLLGSMKLAINAFEKRDL</sequence>
<keyword evidence="1" id="KW-1133">Transmembrane helix</keyword>
<feature type="transmembrane region" description="Helical" evidence="1">
    <location>
        <begin position="118"/>
        <end position="136"/>
    </location>
</feature>
<keyword evidence="1" id="KW-0812">Transmembrane</keyword>
<evidence type="ECO:0000256" key="1">
    <source>
        <dbReference type="SAM" id="Phobius"/>
    </source>
</evidence>
<dbReference type="InterPro" id="IPR025699">
    <property type="entry name" value="ABC2_memb-like"/>
</dbReference>
<accession>A0ABZ3ESQ1</accession>
<name>A0ABZ3ESQ1_9FIRM</name>
<gene>
    <name evidence="2" type="ORF">V6984_17345</name>
</gene>
<feature type="transmembrane region" description="Helical" evidence="1">
    <location>
        <begin position="189"/>
        <end position="211"/>
    </location>
</feature>
<keyword evidence="3" id="KW-1185">Reference proteome</keyword>
<dbReference type="PANTHER" id="PTHR41309">
    <property type="entry name" value="MEMBRANE PROTEIN-RELATED"/>
    <property type="match status" value="1"/>
</dbReference>
<reference evidence="2 3" key="1">
    <citation type="submission" date="2024-02" db="EMBL/GenBank/DDBJ databases">
        <title>Bacterial strain from lacustrine sediment.</title>
        <authorList>
            <person name="Petit C."/>
            <person name="Fadhlaoui K."/>
        </authorList>
    </citation>
    <scope>NUCLEOTIDE SEQUENCE [LARGE SCALE GENOMIC DNA]</scope>
    <source>
        <strain evidence="2 3">IPX-CK</strain>
    </source>
</reference>
<dbReference type="Pfam" id="PF13346">
    <property type="entry name" value="ABC2_membrane_5"/>
    <property type="match status" value="1"/>
</dbReference>
<dbReference type="EMBL" id="CP146256">
    <property type="protein sequence ID" value="XAH73253.1"/>
    <property type="molecule type" value="Genomic_DNA"/>
</dbReference>